<accession>A0ABP0T3B6</accession>
<evidence type="ECO:0000313" key="2">
    <source>
        <dbReference type="Proteomes" id="UP001642485"/>
    </source>
</evidence>
<dbReference type="EMBL" id="OZ018776">
    <property type="protein sequence ID" value="CAK9119634.1"/>
    <property type="molecule type" value="Genomic_DNA"/>
</dbReference>
<name>A0ABP0T3B6_RICHE</name>
<dbReference type="Proteomes" id="UP001642485">
    <property type="component" value="Chromosome"/>
</dbReference>
<dbReference type="RefSeq" id="WP_010421611.1">
    <property type="nucleotide sequence ID" value="NZ_OY974080.1"/>
</dbReference>
<proteinExistence type="predicted"/>
<organism evidence="1 2">
    <name type="scientific">Rickettsia helvetica</name>
    <dbReference type="NCBI Taxonomy" id="35789"/>
    <lineage>
        <taxon>Bacteria</taxon>
        <taxon>Pseudomonadati</taxon>
        <taxon>Pseudomonadota</taxon>
        <taxon>Alphaproteobacteria</taxon>
        <taxon>Rickettsiales</taxon>
        <taxon>Rickettsiaceae</taxon>
        <taxon>Rickettsieae</taxon>
        <taxon>Rickettsia</taxon>
        <taxon>spotted fever group</taxon>
    </lineage>
</organism>
<keyword evidence="2" id="KW-1185">Reference proteome</keyword>
<reference evidence="1 2" key="1">
    <citation type="submission" date="2024-02" db="EMBL/GenBank/DDBJ databases">
        <authorList>
            <person name="Nijsse B."/>
            <person name="Sprong H."/>
        </authorList>
    </citation>
    <scope>NUCLEOTIDE SEQUENCE [LARGE SCALE GENOMIC DNA]</scope>
    <source>
        <strain evidence="1">OB144</strain>
    </source>
</reference>
<evidence type="ECO:0000313" key="1">
    <source>
        <dbReference type="EMBL" id="CAK9119634.1"/>
    </source>
</evidence>
<gene>
    <name evidence="1" type="ORF">OB144RH_00620</name>
</gene>
<protein>
    <submittedName>
        <fullName evidence="1">Uncharacterized protein</fullName>
    </submittedName>
</protein>
<sequence>MSKSYDYTDTKRGLRVTYEAEITARTKPLDVFAKVFAKDPYTAIVQPIGSNNLYVSFPEHKKNDKLNSIPEDQCRELKTDLQKVVETRAMKWFLKLQRKHCF</sequence>